<proteinExistence type="predicted"/>
<comment type="caution">
    <text evidence="2">The sequence shown here is derived from an EMBL/GenBank/DDBJ whole genome shotgun (WGS) entry which is preliminary data.</text>
</comment>
<sequence length="100" mass="10865">MASIEEIAATLRTIVKPGMKPKALRAAVRERHPDAHKKDIVRAAFYALTEAPQTGEAALADLHSFALSERGSDDTDGEVKLSKKRKKKNHASRADGHAAH</sequence>
<protein>
    <submittedName>
        <fullName evidence="2">Uncharacterized protein</fullName>
    </submittedName>
</protein>
<evidence type="ECO:0000313" key="2">
    <source>
        <dbReference type="EMBL" id="GLS73848.1"/>
    </source>
</evidence>
<evidence type="ECO:0000256" key="1">
    <source>
        <dbReference type="SAM" id="MobiDB-lite"/>
    </source>
</evidence>
<feature type="region of interest" description="Disordered" evidence="1">
    <location>
        <begin position="67"/>
        <end position="100"/>
    </location>
</feature>
<dbReference type="Proteomes" id="UP001157440">
    <property type="component" value="Unassembled WGS sequence"/>
</dbReference>
<organism evidence="2 3">
    <name type="scientific">Methylobacterium tardum</name>
    <dbReference type="NCBI Taxonomy" id="374432"/>
    <lineage>
        <taxon>Bacteria</taxon>
        <taxon>Pseudomonadati</taxon>
        <taxon>Pseudomonadota</taxon>
        <taxon>Alphaproteobacteria</taxon>
        <taxon>Hyphomicrobiales</taxon>
        <taxon>Methylobacteriaceae</taxon>
        <taxon>Methylobacterium</taxon>
    </lineage>
</organism>
<dbReference type="EMBL" id="BSPL01000031">
    <property type="protein sequence ID" value="GLS73848.1"/>
    <property type="molecule type" value="Genomic_DNA"/>
</dbReference>
<keyword evidence="3" id="KW-1185">Reference proteome</keyword>
<name>A0AA37TT91_9HYPH</name>
<accession>A0AA37TT91</accession>
<reference evidence="3" key="1">
    <citation type="journal article" date="2019" name="Int. J. Syst. Evol. Microbiol.">
        <title>The Global Catalogue of Microorganisms (GCM) 10K type strain sequencing project: providing services to taxonomists for standard genome sequencing and annotation.</title>
        <authorList>
            <consortium name="The Broad Institute Genomics Platform"/>
            <consortium name="The Broad Institute Genome Sequencing Center for Infectious Disease"/>
            <person name="Wu L."/>
            <person name="Ma J."/>
        </authorList>
    </citation>
    <scope>NUCLEOTIDE SEQUENCE [LARGE SCALE GENOMIC DNA]</scope>
    <source>
        <strain evidence="3">NBRC 103632</strain>
    </source>
</reference>
<dbReference type="AlphaFoldDB" id="A0AA37TT91"/>
<feature type="compositionally biased region" description="Basic residues" evidence="1">
    <location>
        <begin position="82"/>
        <end position="91"/>
    </location>
</feature>
<dbReference type="RefSeq" id="WP_238199149.1">
    <property type="nucleotide sequence ID" value="NZ_BPQZ01000032.1"/>
</dbReference>
<evidence type="ECO:0000313" key="3">
    <source>
        <dbReference type="Proteomes" id="UP001157440"/>
    </source>
</evidence>
<feature type="compositionally biased region" description="Basic and acidic residues" evidence="1">
    <location>
        <begin position="70"/>
        <end position="81"/>
    </location>
</feature>
<gene>
    <name evidence="2" type="ORF">GCM10007890_58630</name>
</gene>